<comment type="caution">
    <text evidence="1">The sequence shown here is derived from an EMBL/GenBank/DDBJ whole genome shotgun (WGS) entry which is preliminary data.</text>
</comment>
<dbReference type="Proteomes" id="UP000277256">
    <property type="component" value="Unassembled WGS sequence"/>
</dbReference>
<proteinExistence type="predicted"/>
<keyword evidence="2" id="KW-1185">Reference proteome</keyword>
<dbReference type="AlphaFoldDB" id="A0A426V4K9"/>
<dbReference type="InterPro" id="IPR036894">
    <property type="entry name" value="YbaB-like_sf"/>
</dbReference>
<name>A0A426V4K9_9ACTN</name>
<gene>
    <name evidence="1" type="ORF">EIW28_03090</name>
</gene>
<organism evidence="1 2">
    <name type="scientific">Glycomyces terrestris</name>
    <dbReference type="NCBI Taxonomy" id="2493553"/>
    <lineage>
        <taxon>Bacteria</taxon>
        <taxon>Bacillati</taxon>
        <taxon>Actinomycetota</taxon>
        <taxon>Actinomycetes</taxon>
        <taxon>Glycomycetales</taxon>
        <taxon>Glycomycetaceae</taxon>
        <taxon>Glycomyces</taxon>
    </lineage>
</organism>
<accession>A0A426V4K9</accession>
<dbReference type="Gene3D" id="3.30.1310.10">
    <property type="entry name" value="Nucleoid-associated protein YbaB-like domain"/>
    <property type="match status" value="1"/>
</dbReference>
<sequence>MAQSTPGSPFADLLKQTLELSKQVQESQDAAADAEPVVVERAEGQIQVTAKTNTEIAIYLNPIAFRMGSEILAQELAAAVNESLTTLKDRQLSVGNLDLEAVNQQVEEISSQATAQLTNFMDGLMRAHTAAGEAEQSRKE</sequence>
<evidence type="ECO:0000313" key="1">
    <source>
        <dbReference type="EMBL" id="RRS01758.1"/>
    </source>
</evidence>
<evidence type="ECO:0008006" key="3">
    <source>
        <dbReference type="Google" id="ProtNLM"/>
    </source>
</evidence>
<protein>
    <recommendedName>
        <fullName evidence="3">YbaB/EbfC family DNA-binding protein</fullName>
    </recommendedName>
</protein>
<evidence type="ECO:0000313" key="2">
    <source>
        <dbReference type="Proteomes" id="UP000277256"/>
    </source>
</evidence>
<dbReference type="RefSeq" id="WP_125246235.1">
    <property type="nucleotide sequence ID" value="NZ_RSEB01000001.1"/>
</dbReference>
<dbReference type="EMBL" id="RSEB01000001">
    <property type="protein sequence ID" value="RRS01758.1"/>
    <property type="molecule type" value="Genomic_DNA"/>
</dbReference>
<reference evidence="1 2" key="1">
    <citation type="submission" date="2018-12" db="EMBL/GenBank/DDBJ databases">
        <title>Glycomyces sp. YIM 121974 draft genome.</title>
        <authorList>
            <person name="Li Q."/>
        </authorList>
    </citation>
    <scope>NUCLEOTIDE SEQUENCE [LARGE SCALE GENOMIC DNA]</scope>
    <source>
        <strain evidence="1 2">YIM 121974</strain>
    </source>
</reference>